<dbReference type="EMBL" id="WVTB01000030">
    <property type="protein sequence ID" value="KAF3807472.1"/>
    <property type="molecule type" value="Genomic_DNA"/>
</dbReference>
<dbReference type="Gene3D" id="1.25.40.20">
    <property type="entry name" value="Ankyrin repeat-containing domain"/>
    <property type="match status" value="2"/>
</dbReference>
<dbReference type="InterPro" id="IPR002110">
    <property type="entry name" value="Ankyrin_rpt"/>
</dbReference>
<reference evidence="5" key="1">
    <citation type="journal article" date="2020" name="Phytopathology">
        <title>Genome sequence and comparative analysis of Colletotrichum gloeosporioides isolated from Liriodendron leaves.</title>
        <authorList>
            <person name="Fu F.F."/>
            <person name="Hao Z."/>
            <person name="Wang P."/>
            <person name="Lu Y."/>
            <person name="Xue L.J."/>
            <person name="Wei G."/>
            <person name="Tian Y."/>
            <person name="Baishi H."/>
            <person name="Xu H."/>
            <person name="Shi J."/>
            <person name="Cheng T."/>
            <person name="Wang G."/>
            <person name="Yi Y."/>
            <person name="Chen J."/>
        </authorList>
    </citation>
    <scope>NUCLEOTIDE SEQUENCE</scope>
    <source>
        <strain evidence="5">Lc1</strain>
    </source>
</reference>
<sequence>METEFILGEISMDSTTVASEECQNAPDLDGLAFKVIKAAAVAQKAHTSIMASDMLGVDLFRKEQGICMEGTDAHDYHECLCSMYATVVDKHLLWATPNGLTTQAERILKFGPIFESDLTYCDAFGNTLLHFFAARAHPALLLRALIEHDGLARCLNTSGESFLHCLSRKWYAGDAIYLRVLLRHLASDNSPNKLDVYSKDVYGRSIFHLMTESIISHETLAELMELFDSDVYATRDAFGTVPEATRSQIPSQNHHTTDKPDELGPVDYQARLREIIDRVYACEDKRAENEGGWNGLHCTASIIISQNSLLAFHKLPNLTGEHPILGKKYNHKKMEHDSSTKFFKRREDIMLDLIELGVDVNAYDALGNTVLMHFVAYLPEDDDKKTPVNIIDRIIESGADIQARNRVGETALHVAVRLGKKLAMKTLVVKGANVHAKDIRGRTPLRILADEIQKAGNNSVTYAHLEACFTWLSAQGEAKLRSSVLDEWGWFGLPTGRGAGRMGSTSLDLWYDESNANSVINYNARDRKSQKVLQQLRDVLEKEPNEEVGKIELTWPERPNEKEEVDSLDCEYEDG</sequence>
<evidence type="ECO:0000256" key="2">
    <source>
        <dbReference type="ARBA" id="ARBA00023043"/>
    </source>
</evidence>
<dbReference type="PROSITE" id="PS50297">
    <property type="entry name" value="ANK_REP_REGION"/>
    <property type="match status" value="1"/>
</dbReference>
<keyword evidence="2 3" id="KW-0040">ANK repeat</keyword>
<dbReference type="PANTHER" id="PTHR24198">
    <property type="entry name" value="ANKYRIN REPEAT AND PROTEIN KINASE DOMAIN-CONTAINING PROTEIN"/>
    <property type="match status" value="1"/>
</dbReference>
<keyword evidence="1" id="KW-0677">Repeat</keyword>
<proteinExistence type="predicted"/>
<keyword evidence="6" id="KW-1185">Reference proteome</keyword>
<evidence type="ECO:0000256" key="1">
    <source>
        <dbReference type="ARBA" id="ARBA00022737"/>
    </source>
</evidence>
<evidence type="ECO:0000313" key="6">
    <source>
        <dbReference type="Proteomes" id="UP000613401"/>
    </source>
</evidence>
<name>A0A8H4CPD8_COLGL</name>
<dbReference type="PROSITE" id="PS50088">
    <property type="entry name" value="ANK_REPEAT"/>
    <property type="match status" value="1"/>
</dbReference>
<evidence type="ECO:0000313" key="5">
    <source>
        <dbReference type="EMBL" id="KAF3807472.1"/>
    </source>
</evidence>
<feature type="region of interest" description="Disordered" evidence="4">
    <location>
        <begin position="555"/>
        <end position="575"/>
    </location>
</feature>
<dbReference type="AlphaFoldDB" id="A0A8H4CPD8"/>
<dbReference type="SUPFAM" id="SSF48403">
    <property type="entry name" value="Ankyrin repeat"/>
    <property type="match status" value="1"/>
</dbReference>
<dbReference type="PANTHER" id="PTHR24198:SF165">
    <property type="entry name" value="ANKYRIN REPEAT-CONTAINING PROTEIN-RELATED"/>
    <property type="match status" value="1"/>
</dbReference>
<dbReference type="RefSeq" id="XP_045266631.1">
    <property type="nucleotide sequence ID" value="XM_045408888.1"/>
</dbReference>
<evidence type="ECO:0000256" key="3">
    <source>
        <dbReference type="PROSITE-ProRule" id="PRU00023"/>
    </source>
</evidence>
<organism evidence="5 6">
    <name type="scientific">Colletotrichum gloeosporioides</name>
    <name type="common">Anthracnose fungus</name>
    <name type="synonym">Glomerella cingulata</name>
    <dbReference type="NCBI Taxonomy" id="474922"/>
    <lineage>
        <taxon>Eukaryota</taxon>
        <taxon>Fungi</taxon>
        <taxon>Dikarya</taxon>
        <taxon>Ascomycota</taxon>
        <taxon>Pezizomycotina</taxon>
        <taxon>Sordariomycetes</taxon>
        <taxon>Hypocreomycetidae</taxon>
        <taxon>Glomerellales</taxon>
        <taxon>Glomerellaceae</taxon>
        <taxon>Colletotrichum</taxon>
        <taxon>Colletotrichum gloeosporioides species complex</taxon>
    </lineage>
</organism>
<evidence type="ECO:0000256" key="4">
    <source>
        <dbReference type="SAM" id="MobiDB-lite"/>
    </source>
</evidence>
<protein>
    <recommendedName>
        <fullName evidence="7">Ankyrin repeat protein</fullName>
    </recommendedName>
</protein>
<feature type="compositionally biased region" description="Polar residues" evidence="4">
    <location>
        <begin position="245"/>
        <end position="254"/>
    </location>
</feature>
<accession>A0A8H4CPD8</accession>
<feature type="region of interest" description="Disordered" evidence="4">
    <location>
        <begin position="243"/>
        <end position="263"/>
    </location>
</feature>
<reference evidence="5" key="2">
    <citation type="submission" date="2020-03" db="EMBL/GenBank/DDBJ databases">
        <authorList>
            <person name="Fu F.-F."/>
            <person name="Chen J."/>
        </authorList>
    </citation>
    <scope>NUCLEOTIDE SEQUENCE</scope>
    <source>
        <strain evidence="5">Lc1</strain>
    </source>
</reference>
<evidence type="ECO:0008006" key="7">
    <source>
        <dbReference type="Google" id="ProtNLM"/>
    </source>
</evidence>
<dbReference type="SMART" id="SM00248">
    <property type="entry name" value="ANK"/>
    <property type="match status" value="4"/>
</dbReference>
<feature type="repeat" description="ANK" evidence="3">
    <location>
        <begin position="407"/>
        <end position="439"/>
    </location>
</feature>
<dbReference type="Pfam" id="PF00023">
    <property type="entry name" value="Ank"/>
    <property type="match status" value="1"/>
</dbReference>
<gene>
    <name evidence="5" type="ORF">GCG54_00008933</name>
</gene>
<dbReference type="Proteomes" id="UP000613401">
    <property type="component" value="Unassembled WGS sequence"/>
</dbReference>
<comment type="caution">
    <text evidence="5">The sequence shown here is derived from an EMBL/GenBank/DDBJ whole genome shotgun (WGS) entry which is preliminary data.</text>
</comment>
<dbReference type="InterPro" id="IPR036770">
    <property type="entry name" value="Ankyrin_rpt-contain_sf"/>
</dbReference>
<dbReference type="GeneID" id="69016071"/>
<feature type="compositionally biased region" description="Acidic residues" evidence="4">
    <location>
        <begin position="563"/>
        <end position="575"/>
    </location>
</feature>